<dbReference type="PANTHER" id="PTHR40257">
    <property type="match status" value="1"/>
</dbReference>
<dbReference type="Proteomes" id="UP000774617">
    <property type="component" value="Unassembled WGS sequence"/>
</dbReference>
<comment type="caution">
    <text evidence="2">The sequence shown here is derived from an EMBL/GenBank/DDBJ whole genome shotgun (WGS) entry which is preliminary data.</text>
</comment>
<evidence type="ECO:0000256" key="1">
    <source>
        <dbReference type="SAM" id="SignalP"/>
    </source>
</evidence>
<dbReference type="EMBL" id="JAGTJR010000016">
    <property type="protein sequence ID" value="KAH7047432.1"/>
    <property type="molecule type" value="Genomic_DNA"/>
</dbReference>
<organism evidence="2 3">
    <name type="scientific">Macrophomina phaseolina</name>
    <dbReference type="NCBI Taxonomy" id="35725"/>
    <lineage>
        <taxon>Eukaryota</taxon>
        <taxon>Fungi</taxon>
        <taxon>Dikarya</taxon>
        <taxon>Ascomycota</taxon>
        <taxon>Pezizomycotina</taxon>
        <taxon>Dothideomycetes</taxon>
        <taxon>Dothideomycetes incertae sedis</taxon>
        <taxon>Botryosphaeriales</taxon>
        <taxon>Botryosphaeriaceae</taxon>
        <taxon>Macrophomina</taxon>
    </lineage>
</organism>
<evidence type="ECO:0000313" key="2">
    <source>
        <dbReference type="EMBL" id="KAH7047432.1"/>
    </source>
</evidence>
<dbReference type="Gene3D" id="3.30.70.100">
    <property type="match status" value="1"/>
</dbReference>
<keyword evidence="1" id="KW-0732">Signal</keyword>
<feature type="chain" id="PRO_5047480849" description="DUF1330 domain-containing protein" evidence="1">
    <location>
        <begin position="19"/>
        <end position="293"/>
    </location>
</feature>
<feature type="signal peptide" evidence="1">
    <location>
        <begin position="1"/>
        <end position="18"/>
    </location>
</feature>
<evidence type="ECO:0008006" key="4">
    <source>
        <dbReference type="Google" id="ProtNLM"/>
    </source>
</evidence>
<protein>
    <recommendedName>
        <fullName evidence="4">DUF1330 domain-containing protein</fullName>
    </recommendedName>
</protein>
<dbReference type="PANTHER" id="PTHR40257:SF1">
    <property type="entry name" value="DUF1330 DOMAIN-CONTAINING PROTEIN"/>
    <property type="match status" value="1"/>
</dbReference>
<reference evidence="2 3" key="1">
    <citation type="journal article" date="2021" name="Nat. Commun.">
        <title>Genetic determinants of endophytism in the Arabidopsis root mycobiome.</title>
        <authorList>
            <person name="Mesny F."/>
            <person name="Miyauchi S."/>
            <person name="Thiergart T."/>
            <person name="Pickel B."/>
            <person name="Atanasova L."/>
            <person name="Karlsson M."/>
            <person name="Huettel B."/>
            <person name="Barry K.W."/>
            <person name="Haridas S."/>
            <person name="Chen C."/>
            <person name="Bauer D."/>
            <person name="Andreopoulos W."/>
            <person name="Pangilinan J."/>
            <person name="LaButti K."/>
            <person name="Riley R."/>
            <person name="Lipzen A."/>
            <person name="Clum A."/>
            <person name="Drula E."/>
            <person name="Henrissat B."/>
            <person name="Kohler A."/>
            <person name="Grigoriev I.V."/>
            <person name="Martin F.M."/>
            <person name="Hacquard S."/>
        </authorList>
    </citation>
    <scope>NUCLEOTIDE SEQUENCE [LARGE SCALE GENOMIC DNA]</scope>
    <source>
        <strain evidence="2 3">MPI-SDFR-AT-0080</strain>
    </source>
</reference>
<accession>A0ABQ8G7Q7</accession>
<name>A0ABQ8G7Q7_9PEZI</name>
<sequence length="293" mass="31404">MPLCTLHLLSLTPTTSLSAFLADLSANLPTPRPLTIARVLRWIITPTSLSADPLRSHTWDLLLVLPTADAALPDALGTHIAARWSVTFGVPSRVLEGYAEKNARLLQPRAGDVPALSPALSGVWGTGPPTTKSAQGLELSGELLDWMREQQPQQRGARGAAGPPVSMLNLLAFRDGMKPEYLKYGRAFAESVGSSRGGVAKVVGTVVRDGKGWGVQGKDGDRGEKVWDEVALAHYPSIWHFADMLASDDYQAVNRKYRVGSLKDTFILCTTEVGLPGIDGKEKGSQGRSAAKL</sequence>
<proteinExistence type="predicted"/>
<evidence type="ECO:0000313" key="3">
    <source>
        <dbReference type="Proteomes" id="UP000774617"/>
    </source>
</evidence>
<gene>
    <name evidence="2" type="ORF">B0J12DRAFT_121831</name>
</gene>
<keyword evidence="3" id="KW-1185">Reference proteome</keyword>